<accession>A0A426XWC4</accession>
<evidence type="ECO:0000256" key="4">
    <source>
        <dbReference type="ARBA" id="ARBA00023180"/>
    </source>
</evidence>
<evidence type="ECO:0000313" key="5">
    <source>
        <dbReference type="EMBL" id="RRT43809.1"/>
    </source>
</evidence>
<dbReference type="Pfam" id="PF13855">
    <property type="entry name" value="LRR_8"/>
    <property type="match status" value="1"/>
</dbReference>
<dbReference type="EMBL" id="AMZH03016894">
    <property type="protein sequence ID" value="RRT43809.1"/>
    <property type="molecule type" value="Genomic_DNA"/>
</dbReference>
<keyword evidence="1" id="KW-0433">Leucine-rich repeat</keyword>
<proteinExistence type="predicted"/>
<comment type="caution">
    <text evidence="5">The sequence shown here is derived from an EMBL/GenBank/DDBJ whole genome shotgun (WGS) entry which is preliminary data.</text>
</comment>
<dbReference type="FunFam" id="3.80.10.10:FF:000041">
    <property type="entry name" value="LRR receptor-like serine/threonine-protein kinase ERECTA"/>
    <property type="match status" value="1"/>
</dbReference>
<keyword evidence="2" id="KW-0732">Signal</keyword>
<evidence type="ECO:0000256" key="2">
    <source>
        <dbReference type="ARBA" id="ARBA00022729"/>
    </source>
</evidence>
<evidence type="ECO:0000256" key="3">
    <source>
        <dbReference type="ARBA" id="ARBA00022737"/>
    </source>
</evidence>
<reference evidence="5 6" key="1">
    <citation type="journal article" date="2014" name="Agronomy (Basel)">
        <title>A Draft Genome Sequence for Ensete ventricosum, the Drought-Tolerant Tree Against Hunger.</title>
        <authorList>
            <person name="Harrison J."/>
            <person name="Moore K.A."/>
            <person name="Paszkiewicz K."/>
            <person name="Jones T."/>
            <person name="Grant M."/>
            <person name="Ambacheew D."/>
            <person name="Muzemil S."/>
            <person name="Studholme D.J."/>
        </authorList>
    </citation>
    <scope>NUCLEOTIDE SEQUENCE [LARGE SCALE GENOMIC DNA]</scope>
</reference>
<dbReference type="SUPFAM" id="SSF52058">
    <property type="entry name" value="L domain-like"/>
    <property type="match status" value="1"/>
</dbReference>
<dbReference type="Proteomes" id="UP000287651">
    <property type="component" value="Unassembled WGS sequence"/>
</dbReference>
<keyword evidence="4" id="KW-0325">Glycoprotein</keyword>
<dbReference type="InterPro" id="IPR032675">
    <property type="entry name" value="LRR_dom_sf"/>
</dbReference>
<dbReference type="InterPro" id="IPR001611">
    <property type="entry name" value="Leu-rich_rpt"/>
</dbReference>
<dbReference type="PANTHER" id="PTHR48054:SF94">
    <property type="entry name" value="LEUCINE-RICH REPEAT RECEPTOR-LIKE PROTEIN FASCIATED EAR2"/>
    <property type="match status" value="1"/>
</dbReference>
<evidence type="ECO:0000313" key="6">
    <source>
        <dbReference type="Proteomes" id="UP000287651"/>
    </source>
</evidence>
<organism evidence="5 6">
    <name type="scientific">Ensete ventricosum</name>
    <name type="common">Abyssinian banana</name>
    <name type="synonym">Musa ensete</name>
    <dbReference type="NCBI Taxonomy" id="4639"/>
    <lineage>
        <taxon>Eukaryota</taxon>
        <taxon>Viridiplantae</taxon>
        <taxon>Streptophyta</taxon>
        <taxon>Embryophyta</taxon>
        <taxon>Tracheophyta</taxon>
        <taxon>Spermatophyta</taxon>
        <taxon>Magnoliopsida</taxon>
        <taxon>Liliopsida</taxon>
        <taxon>Zingiberales</taxon>
        <taxon>Musaceae</taxon>
        <taxon>Ensete</taxon>
    </lineage>
</organism>
<sequence length="257" mass="28061">MSPATPRTVLSACNFFFPPLPLSNLPPLPFSLTKDRTFVAGTWGTPTFPALLPPSLAASSASSTCKSLPGFLLSSLSSVTIKMGSCLIHGWCCLGCRELYRNNFQGKIPAELGNLRSLISMDLYGNQLQGEIPKSFAKLKSLRFLDLSNNDLCGTIPIDGPFANFPLQRLLPHEIYQGFRHQNVIPCCLCGISVLTTTADSMDLSCKDWSLTISAVESYVSTGVGAYRPRVLPDTLQDGYSTKVTESWNTYNLLCYV</sequence>
<dbReference type="Gene3D" id="3.80.10.10">
    <property type="entry name" value="Ribonuclease Inhibitor"/>
    <property type="match status" value="1"/>
</dbReference>
<gene>
    <name evidence="5" type="ORF">B296_00056160</name>
</gene>
<dbReference type="PANTHER" id="PTHR48054">
    <property type="entry name" value="RECEPTOR KINASE-LIKE PROTEIN XA21"/>
    <property type="match status" value="1"/>
</dbReference>
<keyword evidence="3" id="KW-0677">Repeat</keyword>
<dbReference type="AlphaFoldDB" id="A0A426XWC4"/>
<evidence type="ECO:0000256" key="1">
    <source>
        <dbReference type="ARBA" id="ARBA00022614"/>
    </source>
</evidence>
<dbReference type="InterPro" id="IPR052592">
    <property type="entry name" value="LRR-RLK"/>
</dbReference>
<name>A0A426XWC4_ENSVE</name>
<protein>
    <recommendedName>
        <fullName evidence="7">Leucine-rich repeat-containing N-terminal plant-type domain-containing protein</fullName>
    </recommendedName>
</protein>
<evidence type="ECO:0008006" key="7">
    <source>
        <dbReference type="Google" id="ProtNLM"/>
    </source>
</evidence>